<keyword evidence="1" id="KW-1133">Transmembrane helix</keyword>
<evidence type="ECO:0000256" key="1">
    <source>
        <dbReference type="SAM" id="Phobius"/>
    </source>
</evidence>
<evidence type="ECO:0000313" key="2">
    <source>
        <dbReference type="Proteomes" id="UP000887540"/>
    </source>
</evidence>
<accession>A0A914EMF8</accession>
<evidence type="ECO:0000313" key="3">
    <source>
        <dbReference type="WBParaSite" id="ACRNAN_scaffold9496.g14602.t1"/>
    </source>
</evidence>
<keyword evidence="1" id="KW-0812">Transmembrane</keyword>
<protein>
    <submittedName>
        <fullName evidence="3">Uncharacterized protein</fullName>
    </submittedName>
</protein>
<name>A0A914EMF8_9BILA</name>
<dbReference type="AlphaFoldDB" id="A0A914EMF8"/>
<reference evidence="3" key="1">
    <citation type="submission" date="2022-11" db="UniProtKB">
        <authorList>
            <consortium name="WormBaseParasite"/>
        </authorList>
    </citation>
    <scope>IDENTIFICATION</scope>
</reference>
<keyword evidence="1" id="KW-0472">Membrane</keyword>
<proteinExistence type="predicted"/>
<keyword evidence="2" id="KW-1185">Reference proteome</keyword>
<sequence length="152" mass="17417">MTIVLVINHACHFLAYPQLAETTCWSPGCIFSYRAKVVYPIVKFGTAFLIIVASSYFFYLLRNFNRSEILLHPDVHKRKIGNFLVKYIIFIEFSFNFVPFLLWSMISNIFVFPLATYLGPLLICLNSIDGCCCAFMFSAKLTKVKTNTISVN</sequence>
<dbReference type="Proteomes" id="UP000887540">
    <property type="component" value="Unplaced"/>
</dbReference>
<feature type="transmembrane region" description="Helical" evidence="1">
    <location>
        <begin position="117"/>
        <end position="137"/>
    </location>
</feature>
<feature type="transmembrane region" description="Helical" evidence="1">
    <location>
        <begin position="41"/>
        <end position="62"/>
    </location>
</feature>
<organism evidence="2 3">
    <name type="scientific">Acrobeloides nanus</name>
    <dbReference type="NCBI Taxonomy" id="290746"/>
    <lineage>
        <taxon>Eukaryota</taxon>
        <taxon>Metazoa</taxon>
        <taxon>Ecdysozoa</taxon>
        <taxon>Nematoda</taxon>
        <taxon>Chromadorea</taxon>
        <taxon>Rhabditida</taxon>
        <taxon>Tylenchina</taxon>
        <taxon>Cephalobomorpha</taxon>
        <taxon>Cephaloboidea</taxon>
        <taxon>Cephalobidae</taxon>
        <taxon>Acrobeloides</taxon>
    </lineage>
</organism>
<dbReference type="WBParaSite" id="ACRNAN_scaffold9496.g14602.t1">
    <property type="protein sequence ID" value="ACRNAN_scaffold9496.g14602.t1"/>
    <property type="gene ID" value="ACRNAN_scaffold9496.g14602"/>
</dbReference>
<feature type="transmembrane region" description="Helical" evidence="1">
    <location>
        <begin position="83"/>
        <end position="105"/>
    </location>
</feature>